<keyword evidence="9" id="KW-1185">Reference proteome</keyword>
<evidence type="ECO:0000313" key="8">
    <source>
        <dbReference type="EMBL" id="ELY95740.1"/>
    </source>
</evidence>
<name>M0AAF2_9EURY</name>
<dbReference type="PANTHER" id="PTHR12677">
    <property type="entry name" value="GOLGI APPARATUS MEMBRANE PROTEIN TVP38-RELATED"/>
    <property type="match status" value="1"/>
</dbReference>
<feature type="transmembrane region" description="Helical" evidence="6">
    <location>
        <begin position="168"/>
        <end position="190"/>
    </location>
</feature>
<comment type="caution">
    <text evidence="8">The sequence shown here is derived from an EMBL/GenBank/DDBJ whole genome shotgun (WGS) entry which is preliminary data.</text>
</comment>
<evidence type="ECO:0000256" key="1">
    <source>
        <dbReference type="ARBA" id="ARBA00004651"/>
    </source>
</evidence>
<feature type="transmembrane region" description="Helical" evidence="6">
    <location>
        <begin position="72"/>
        <end position="99"/>
    </location>
</feature>
<dbReference type="PATRIC" id="fig|1227493.4.peg.112"/>
<reference evidence="8 9" key="1">
    <citation type="journal article" date="2014" name="PLoS Genet.">
        <title>Phylogenetically driven sequencing of extremely halophilic archaea reveals strategies for static and dynamic osmo-response.</title>
        <authorList>
            <person name="Becker E.A."/>
            <person name="Seitzer P.M."/>
            <person name="Tritt A."/>
            <person name="Larsen D."/>
            <person name="Krusor M."/>
            <person name="Yao A.I."/>
            <person name="Wu D."/>
            <person name="Madern D."/>
            <person name="Eisen J.A."/>
            <person name="Darling A.E."/>
            <person name="Facciotti M.T."/>
        </authorList>
    </citation>
    <scope>NUCLEOTIDE SEQUENCE [LARGE SCALE GENOMIC DNA]</scope>
    <source>
        <strain evidence="8 9">JCM 10989</strain>
    </source>
</reference>
<evidence type="ECO:0000313" key="9">
    <source>
        <dbReference type="Proteomes" id="UP000011519"/>
    </source>
</evidence>
<proteinExistence type="predicted"/>
<dbReference type="AlphaFoldDB" id="M0AAF2"/>
<gene>
    <name evidence="8" type="ORF">C483_00635</name>
</gene>
<evidence type="ECO:0000256" key="3">
    <source>
        <dbReference type="ARBA" id="ARBA00022692"/>
    </source>
</evidence>
<sequence>MSVPSVSTRVLAGVLLVSAAVTAGLLVSPTATVSAMESVTADPTLFGAAIVGLYLVRPLFAWPTTPLAAVVGYGFGVTVGIPVALAGVAVTVTPVFFVARRTLGSASPNPAATNTWFDSALGRTHAVVERYFTTAGPTRGVAASRLAPIPSDLSTCAAAASGVSYRHFLIGTVLGELPWTIAAVVVGASAGTVTAGGFGELGLALTLACCLAALVLLAGPAYRLFWDQSEDRSPLDG</sequence>
<feature type="transmembrane region" description="Helical" evidence="6">
    <location>
        <begin position="6"/>
        <end position="27"/>
    </location>
</feature>
<evidence type="ECO:0000256" key="5">
    <source>
        <dbReference type="ARBA" id="ARBA00023136"/>
    </source>
</evidence>
<keyword evidence="5 6" id="KW-0472">Membrane</keyword>
<organism evidence="8 9">
    <name type="scientific">Natrialba hulunbeirensis JCM 10989</name>
    <dbReference type="NCBI Taxonomy" id="1227493"/>
    <lineage>
        <taxon>Archaea</taxon>
        <taxon>Methanobacteriati</taxon>
        <taxon>Methanobacteriota</taxon>
        <taxon>Stenosarchaea group</taxon>
        <taxon>Halobacteria</taxon>
        <taxon>Halobacteriales</taxon>
        <taxon>Natrialbaceae</taxon>
        <taxon>Natrialba</taxon>
    </lineage>
</organism>
<feature type="domain" description="VTT" evidence="7">
    <location>
        <begin position="62"/>
        <end position="188"/>
    </location>
</feature>
<dbReference type="InterPro" id="IPR032816">
    <property type="entry name" value="VTT_dom"/>
</dbReference>
<protein>
    <recommendedName>
        <fullName evidence="7">VTT domain-containing protein</fullName>
    </recommendedName>
</protein>
<dbReference type="EMBL" id="AOIM01000006">
    <property type="protein sequence ID" value="ELY95740.1"/>
    <property type="molecule type" value="Genomic_DNA"/>
</dbReference>
<dbReference type="OrthoDB" id="293407at2157"/>
<accession>M0AAF2</accession>
<keyword evidence="4 6" id="KW-1133">Transmembrane helix</keyword>
<keyword evidence="2" id="KW-1003">Cell membrane</keyword>
<dbReference type="Proteomes" id="UP000011519">
    <property type="component" value="Unassembled WGS sequence"/>
</dbReference>
<feature type="transmembrane region" description="Helical" evidence="6">
    <location>
        <begin position="202"/>
        <end position="225"/>
    </location>
</feature>
<evidence type="ECO:0000256" key="6">
    <source>
        <dbReference type="SAM" id="Phobius"/>
    </source>
</evidence>
<evidence type="ECO:0000259" key="7">
    <source>
        <dbReference type="Pfam" id="PF09335"/>
    </source>
</evidence>
<comment type="subcellular location">
    <subcellularLocation>
        <location evidence="1">Cell membrane</location>
        <topology evidence="1">Multi-pass membrane protein</topology>
    </subcellularLocation>
</comment>
<dbReference type="InterPro" id="IPR015414">
    <property type="entry name" value="TMEM64"/>
</dbReference>
<dbReference type="STRING" id="1227493.C483_00635"/>
<dbReference type="PANTHER" id="PTHR12677:SF59">
    <property type="entry name" value="GOLGI APPARATUS MEMBRANE PROTEIN TVP38-RELATED"/>
    <property type="match status" value="1"/>
</dbReference>
<feature type="transmembrane region" description="Helical" evidence="6">
    <location>
        <begin position="39"/>
        <end position="60"/>
    </location>
</feature>
<evidence type="ECO:0000256" key="4">
    <source>
        <dbReference type="ARBA" id="ARBA00022989"/>
    </source>
</evidence>
<dbReference type="GO" id="GO:0005886">
    <property type="term" value="C:plasma membrane"/>
    <property type="evidence" value="ECO:0007669"/>
    <property type="project" value="UniProtKB-SubCell"/>
</dbReference>
<dbReference type="Pfam" id="PF09335">
    <property type="entry name" value="VTT_dom"/>
    <property type="match status" value="1"/>
</dbReference>
<keyword evidence="3 6" id="KW-0812">Transmembrane</keyword>
<evidence type="ECO:0000256" key="2">
    <source>
        <dbReference type="ARBA" id="ARBA00022475"/>
    </source>
</evidence>
<dbReference type="RefSeq" id="WP_006651406.1">
    <property type="nucleotide sequence ID" value="NZ_AOIM01000006.1"/>
</dbReference>